<dbReference type="Proteomes" id="UP001188597">
    <property type="component" value="Unassembled WGS sequence"/>
</dbReference>
<proteinExistence type="inferred from homology"/>
<evidence type="ECO:0000256" key="4">
    <source>
        <dbReference type="ARBA" id="ARBA00023034"/>
    </source>
</evidence>
<dbReference type="CDD" id="cd00170">
    <property type="entry name" value="SEC14"/>
    <property type="match status" value="1"/>
</dbReference>
<dbReference type="PROSITE" id="PS50191">
    <property type="entry name" value="CRAL_TRIO"/>
    <property type="match status" value="1"/>
</dbReference>
<reference evidence="7" key="1">
    <citation type="submission" date="2022-12" db="EMBL/GenBank/DDBJ databases">
        <title>Draft genome assemblies for two species of Escallonia (Escalloniales).</title>
        <authorList>
            <person name="Chanderbali A."/>
            <person name="Dervinis C."/>
            <person name="Anghel I."/>
            <person name="Soltis D."/>
            <person name="Soltis P."/>
            <person name="Zapata F."/>
        </authorList>
    </citation>
    <scope>NUCLEOTIDE SEQUENCE</scope>
    <source>
        <strain evidence="7">UCBG64.0493</strain>
        <tissue evidence="7">Leaf</tissue>
    </source>
</reference>
<dbReference type="Pfam" id="PF00650">
    <property type="entry name" value="CRAL_TRIO"/>
    <property type="match status" value="1"/>
</dbReference>
<comment type="subcellular location">
    <subcellularLocation>
        <location evidence="1">Cell membrane</location>
        <topology evidence="1">Peripheral membrane protein</topology>
    </subcellularLocation>
    <subcellularLocation>
        <location evidence="2">Golgi apparatus membrane</location>
        <topology evidence="2">Peripheral membrane protein</topology>
    </subcellularLocation>
</comment>
<evidence type="ECO:0000313" key="7">
    <source>
        <dbReference type="EMBL" id="KAK3022078.1"/>
    </source>
</evidence>
<feature type="non-terminal residue" evidence="7">
    <location>
        <position position="1"/>
    </location>
</feature>
<keyword evidence="4" id="KW-0333">Golgi apparatus</keyword>
<dbReference type="InterPro" id="IPR051026">
    <property type="entry name" value="PI/PC_transfer"/>
</dbReference>
<dbReference type="PANTHER" id="PTHR45657:SF5">
    <property type="entry name" value="PHOSPHATIDYLINOSITOL_PHOSPHATIDYLCHOLINE TRANSFER PROTEIN SFH6"/>
    <property type="match status" value="1"/>
</dbReference>
<keyword evidence="3" id="KW-0653">Protein transport</keyword>
<dbReference type="EMBL" id="JAVXUP010000729">
    <property type="protein sequence ID" value="KAK3022078.1"/>
    <property type="molecule type" value="Genomic_DNA"/>
</dbReference>
<dbReference type="Gene3D" id="3.40.525.10">
    <property type="entry name" value="CRAL-TRIO lipid binding domain"/>
    <property type="match status" value="1"/>
</dbReference>
<evidence type="ECO:0000259" key="6">
    <source>
        <dbReference type="PROSITE" id="PS50191"/>
    </source>
</evidence>
<evidence type="ECO:0000256" key="3">
    <source>
        <dbReference type="ARBA" id="ARBA00022927"/>
    </source>
</evidence>
<dbReference type="InterPro" id="IPR036865">
    <property type="entry name" value="CRAL-TRIO_dom_sf"/>
</dbReference>
<dbReference type="AlphaFoldDB" id="A0AA89B0U1"/>
<gene>
    <name evidence="7" type="ORF">RJ639_045922</name>
</gene>
<dbReference type="GO" id="GO:0000139">
    <property type="term" value="C:Golgi membrane"/>
    <property type="evidence" value="ECO:0007669"/>
    <property type="project" value="UniProtKB-SubCell"/>
</dbReference>
<name>A0AA89B0U1_9ASTE</name>
<dbReference type="SUPFAM" id="SSF46938">
    <property type="entry name" value="CRAL/TRIO N-terminal domain"/>
    <property type="match status" value="1"/>
</dbReference>
<comment type="caution">
    <text evidence="7">The sequence shown here is derived from an EMBL/GenBank/DDBJ whole genome shotgun (WGS) entry which is preliminary data.</text>
</comment>
<keyword evidence="3" id="KW-0813">Transport</keyword>
<dbReference type="SMART" id="SM00516">
    <property type="entry name" value="SEC14"/>
    <property type="match status" value="1"/>
</dbReference>
<organism evidence="7 8">
    <name type="scientific">Escallonia herrerae</name>
    <dbReference type="NCBI Taxonomy" id="1293975"/>
    <lineage>
        <taxon>Eukaryota</taxon>
        <taxon>Viridiplantae</taxon>
        <taxon>Streptophyta</taxon>
        <taxon>Embryophyta</taxon>
        <taxon>Tracheophyta</taxon>
        <taxon>Spermatophyta</taxon>
        <taxon>Magnoliopsida</taxon>
        <taxon>eudicotyledons</taxon>
        <taxon>Gunneridae</taxon>
        <taxon>Pentapetalae</taxon>
        <taxon>asterids</taxon>
        <taxon>campanulids</taxon>
        <taxon>Escalloniales</taxon>
        <taxon>Escalloniaceae</taxon>
        <taxon>Escallonia</taxon>
    </lineage>
</organism>
<dbReference type="GO" id="GO:0015031">
    <property type="term" value="P:protein transport"/>
    <property type="evidence" value="ECO:0007669"/>
    <property type="project" value="UniProtKB-KW"/>
</dbReference>
<evidence type="ECO:0000256" key="5">
    <source>
        <dbReference type="ARBA" id="ARBA00038020"/>
    </source>
</evidence>
<dbReference type="PANTHER" id="PTHR45657">
    <property type="entry name" value="CRAL-TRIO DOMAIN-CONTAINING PROTEIN YKL091C-RELATED"/>
    <property type="match status" value="1"/>
</dbReference>
<dbReference type="SUPFAM" id="SSF52087">
    <property type="entry name" value="CRAL/TRIO domain"/>
    <property type="match status" value="1"/>
</dbReference>
<keyword evidence="8" id="KW-1185">Reference proteome</keyword>
<dbReference type="InterPro" id="IPR001251">
    <property type="entry name" value="CRAL-TRIO_dom"/>
</dbReference>
<dbReference type="Gene3D" id="1.10.8.20">
    <property type="entry name" value="N-terminal domain of phosphatidylinositol transfer protein sec14p"/>
    <property type="match status" value="1"/>
</dbReference>
<comment type="similarity">
    <text evidence="5">Belongs to the SFH family.</text>
</comment>
<accession>A0AA89B0U1</accession>
<sequence length="451" mass="51460">CFFAVGFEGSSGCDDRNHCKPDLEISADERRTRVGILKKKAMNASSKFRRSFKKTSRKKTCSRVLFPIEDARDAEELKAVDAFRQELAMDDLLPHRFDDYHMMRRFLKAKNFDIQKAKHMWADMLQWRNDFGTDTIAEDFEYSELNEVQQHYPHGYHGVDKEGRPIYIERLGKTNPSKLLQVTSLERYVKYHVQEFEKTFAIRFPVCSIAAKRHIDSSTTILDVQGVGCKNVSRTAREVIKRLQEIDNDNYPETLHQLFIVNGGFAFMLFWKGFEKILDPKTASKIHVCGRFSFQSKPMLLELPEFLGGSCTCADEGGCLRSDKGPWKDTSISRMIFSGEAQCSRQVITLSNSGGRAIRERKPRCPIIKCSDTSTAESGYEAEEIVSVELRNSYPDPKSTPVWVCEDSNFNGEVKFADGFSEYEEDVRVVDKAVDAIWNEKALPEPHASSG</sequence>
<dbReference type="SMART" id="SM01100">
    <property type="entry name" value="CRAL_TRIO_N"/>
    <property type="match status" value="1"/>
</dbReference>
<dbReference type="InterPro" id="IPR036273">
    <property type="entry name" value="CRAL/TRIO_N_dom_sf"/>
</dbReference>
<evidence type="ECO:0000256" key="2">
    <source>
        <dbReference type="ARBA" id="ARBA00004395"/>
    </source>
</evidence>
<feature type="domain" description="CRAL-TRIO" evidence="6">
    <location>
        <begin position="144"/>
        <end position="315"/>
    </location>
</feature>
<dbReference type="InterPro" id="IPR011074">
    <property type="entry name" value="CRAL/TRIO_N_dom"/>
</dbReference>
<evidence type="ECO:0000256" key="1">
    <source>
        <dbReference type="ARBA" id="ARBA00004202"/>
    </source>
</evidence>
<dbReference type="GO" id="GO:0005886">
    <property type="term" value="C:plasma membrane"/>
    <property type="evidence" value="ECO:0007669"/>
    <property type="project" value="UniProtKB-SubCell"/>
</dbReference>
<protein>
    <recommendedName>
        <fullName evidence="6">CRAL-TRIO domain-containing protein</fullName>
    </recommendedName>
</protein>
<evidence type="ECO:0000313" key="8">
    <source>
        <dbReference type="Proteomes" id="UP001188597"/>
    </source>
</evidence>